<keyword evidence="5" id="KW-1185">Reference proteome</keyword>
<dbReference type="Pfam" id="PF13540">
    <property type="entry name" value="RCC1_2"/>
    <property type="match status" value="2"/>
</dbReference>
<feature type="compositionally biased region" description="Low complexity" evidence="3">
    <location>
        <begin position="1025"/>
        <end position="1045"/>
    </location>
</feature>
<dbReference type="OrthoDB" id="61110at2759"/>
<dbReference type="InterPro" id="IPR051210">
    <property type="entry name" value="Ub_ligase/GEF_domain"/>
</dbReference>
<dbReference type="PANTHER" id="PTHR22870:SF408">
    <property type="entry name" value="OS09G0560450 PROTEIN"/>
    <property type="match status" value="1"/>
</dbReference>
<feature type="region of interest" description="Disordered" evidence="3">
    <location>
        <begin position="617"/>
        <end position="639"/>
    </location>
</feature>
<gene>
    <name evidence="4" type="ORF">BGZ97_011344</name>
</gene>
<dbReference type="SUPFAM" id="SSF50985">
    <property type="entry name" value="RCC1/BLIP-II"/>
    <property type="match status" value="1"/>
</dbReference>
<evidence type="ECO:0000313" key="5">
    <source>
        <dbReference type="Proteomes" id="UP000823405"/>
    </source>
</evidence>
<comment type="caution">
    <text evidence="4">The sequence shown here is derived from an EMBL/GenBank/DDBJ whole genome shotgun (WGS) entry which is preliminary data.</text>
</comment>
<keyword evidence="1" id="KW-0677">Repeat</keyword>
<feature type="region of interest" description="Disordered" evidence="3">
    <location>
        <begin position="1103"/>
        <end position="1124"/>
    </location>
</feature>
<dbReference type="PANTHER" id="PTHR22870">
    <property type="entry name" value="REGULATOR OF CHROMOSOME CONDENSATION"/>
    <property type="match status" value="1"/>
</dbReference>
<feature type="region of interest" description="Disordered" evidence="3">
    <location>
        <begin position="533"/>
        <end position="579"/>
    </location>
</feature>
<evidence type="ECO:0000256" key="1">
    <source>
        <dbReference type="ARBA" id="ARBA00022737"/>
    </source>
</evidence>
<dbReference type="Gene3D" id="2.130.10.30">
    <property type="entry name" value="Regulator of chromosome condensation 1/beta-lactamase-inhibitor protein II"/>
    <property type="match status" value="1"/>
</dbReference>
<name>A0A9P6R6F9_9FUNG</name>
<feature type="region of interest" description="Disordered" evidence="3">
    <location>
        <begin position="985"/>
        <end position="1045"/>
    </location>
</feature>
<dbReference type="InterPro" id="IPR000408">
    <property type="entry name" value="Reg_chr_condens"/>
</dbReference>
<dbReference type="EMBL" id="JAAAIN010000632">
    <property type="protein sequence ID" value="KAG0312250.1"/>
    <property type="molecule type" value="Genomic_DNA"/>
</dbReference>
<evidence type="ECO:0000256" key="3">
    <source>
        <dbReference type="SAM" id="MobiDB-lite"/>
    </source>
</evidence>
<feature type="repeat" description="RCC1" evidence="2">
    <location>
        <begin position="891"/>
        <end position="963"/>
    </location>
</feature>
<feature type="compositionally biased region" description="Polar residues" evidence="3">
    <location>
        <begin position="618"/>
        <end position="629"/>
    </location>
</feature>
<dbReference type="PRINTS" id="PR00633">
    <property type="entry name" value="RCCNDNSATION"/>
</dbReference>
<sequence length="1165" mass="126302">MFVDTSIERTQRTAKLEARQERRQLIRAKAQEVLLELLALEQLEKEMDLELDDRASYDDLDQLFSAEGSPASSQPSPALTFSEAYVVQEPTSGLVRHPPQSPYLESIRGGSQQLQGFQYRIPSASVRGVPSRSSSGSGTTHGVSPVSKLAVGAGVRPRSGTVTSTTPSPISSHSSPSPPISPLSESYTVEGIIAERDRETISTAVKAQQARRIAGWRPDVGVEDVWDNHHSHTDEDEEDGLHGYLHGSEEDLRDITLSDMMARNLNMMSDSEDLDIGNNSIEQGSGKESGHDSEQSYDEANMTMADRTCIFMSNLEHDFDQQAAAGQGIPSLLSETLPENDYDCTFISDIEMPDRYNPIPLRSALLPPQRNRDSPWLKQPRPSLPLTLSRPIAKESILDEFLRPLTPLPQPAESRRLFQSTSATTAKESIMEEFLRSLPPLPHSPESQRPFQPPTLETALVNESTFDGFLVSLPPLPQSPETHLPCSEDNSAGAVGDPLQTCQVGSGRTLPVLAPIVTSREHCQQILQRRIRNSDHRRHVAPHSTTRSQSPLSLTSPVTGSPYSEFSTPQPCEDLSSELSTPTSAYQSAKEEFTFSSTNLQGTMRDNIGLKMNLPKRSGSSMNMSSELIQQPPAPDQENRKVRIKATEAILTGPSHAHQQPLDMIIIRPARPRTGFVTKEPSPHPGSHGWLSFQALDVRMVASGRCHIVVVTRTNQVYSCWEPNTDEFADSRLPSARGASDQDIETVLGRSVKADNGAGYVQDTAFHPVLVQIDGMDALESPIVKVVCSDSATFLLTKAGDLWGWGCFEKIKDVVCGKNHVLILNSASDVISWGSNEFGQLARLRTPSHSPAIGGGEEAAFDLSPHFVENLPVNILGIGANKTGSFAWDQDQLYAWGDNTFGQLGYESTMSSTSRWKQSITSTGTHAGQEIVGVPRAVALHWKGRSIKQVLGGLKHTVILSTSGLIITIGDDEFGQLGATAQSTNSASTLGSKSASPLHPNHSQTGQSPLSSPGIPCMTNVEGRLSSSSNLSDASGDGILPLGSPRLRSRRLNPTLVRVGPRVKAISCGDFHTVTCCENGQMYAWGQGFDGILAIHSVYSGSQQQQQQQSQQQRGGVASLGALDSGRMSPRIVSADSSLSRDKARKVVSVSTMRYGVSLALVSSA</sequence>
<dbReference type="InterPro" id="IPR009091">
    <property type="entry name" value="RCC1/BLIP-II"/>
</dbReference>
<organism evidence="4 5">
    <name type="scientific">Linnemannia gamsii</name>
    <dbReference type="NCBI Taxonomy" id="64522"/>
    <lineage>
        <taxon>Eukaryota</taxon>
        <taxon>Fungi</taxon>
        <taxon>Fungi incertae sedis</taxon>
        <taxon>Mucoromycota</taxon>
        <taxon>Mortierellomycotina</taxon>
        <taxon>Mortierellomycetes</taxon>
        <taxon>Mortierellales</taxon>
        <taxon>Mortierellaceae</taxon>
        <taxon>Linnemannia</taxon>
    </lineage>
</organism>
<evidence type="ECO:0000256" key="2">
    <source>
        <dbReference type="PROSITE-ProRule" id="PRU00235"/>
    </source>
</evidence>
<feature type="compositionally biased region" description="Polar residues" evidence="3">
    <location>
        <begin position="543"/>
        <end position="570"/>
    </location>
</feature>
<proteinExistence type="predicted"/>
<dbReference type="PROSITE" id="PS50012">
    <property type="entry name" value="RCC1_3"/>
    <property type="match status" value="1"/>
</dbReference>
<feature type="region of interest" description="Disordered" evidence="3">
    <location>
        <begin position="125"/>
        <end position="184"/>
    </location>
</feature>
<feature type="compositionally biased region" description="Polar residues" evidence="3">
    <location>
        <begin position="985"/>
        <end position="1011"/>
    </location>
</feature>
<dbReference type="Proteomes" id="UP000823405">
    <property type="component" value="Unassembled WGS sequence"/>
</dbReference>
<feature type="compositionally biased region" description="Low complexity" evidence="3">
    <location>
        <begin position="125"/>
        <end position="147"/>
    </location>
</feature>
<protein>
    <submittedName>
        <fullName evidence="4">Uncharacterized protein</fullName>
    </submittedName>
</protein>
<feature type="compositionally biased region" description="Low complexity" evidence="3">
    <location>
        <begin position="157"/>
        <end position="175"/>
    </location>
</feature>
<evidence type="ECO:0000313" key="4">
    <source>
        <dbReference type="EMBL" id="KAG0312250.1"/>
    </source>
</evidence>
<dbReference type="AlphaFoldDB" id="A0A9P6R6F9"/>
<feature type="compositionally biased region" description="Low complexity" evidence="3">
    <location>
        <begin position="1103"/>
        <end position="1113"/>
    </location>
</feature>
<feature type="region of interest" description="Disordered" evidence="3">
    <location>
        <begin position="270"/>
        <end position="297"/>
    </location>
</feature>
<accession>A0A9P6R6F9</accession>
<reference evidence="4" key="1">
    <citation type="journal article" date="2020" name="Fungal Divers.">
        <title>Resolving the Mortierellaceae phylogeny through synthesis of multi-gene phylogenetics and phylogenomics.</title>
        <authorList>
            <person name="Vandepol N."/>
            <person name="Liber J."/>
            <person name="Desiro A."/>
            <person name="Na H."/>
            <person name="Kennedy M."/>
            <person name="Barry K."/>
            <person name="Grigoriev I.V."/>
            <person name="Miller A.N."/>
            <person name="O'Donnell K."/>
            <person name="Stajich J.E."/>
            <person name="Bonito G."/>
        </authorList>
    </citation>
    <scope>NUCLEOTIDE SEQUENCE</scope>
    <source>
        <strain evidence="4">NVP60</strain>
    </source>
</reference>